<evidence type="ECO:0000313" key="2">
    <source>
        <dbReference type="Proteomes" id="UP001156702"/>
    </source>
</evidence>
<organism evidence="1 2">
    <name type="scientific">Shinella yambaruensis</name>
    <dbReference type="NCBI Taxonomy" id="415996"/>
    <lineage>
        <taxon>Bacteria</taxon>
        <taxon>Pseudomonadati</taxon>
        <taxon>Pseudomonadota</taxon>
        <taxon>Alphaproteobacteria</taxon>
        <taxon>Hyphomicrobiales</taxon>
        <taxon>Rhizobiaceae</taxon>
        <taxon>Shinella</taxon>
    </lineage>
</organism>
<dbReference type="Proteomes" id="UP001156702">
    <property type="component" value="Unassembled WGS sequence"/>
</dbReference>
<name>A0ABQ5ZIW0_9HYPH</name>
<proteinExistence type="predicted"/>
<protein>
    <submittedName>
        <fullName evidence="1">Uncharacterized protein</fullName>
    </submittedName>
</protein>
<dbReference type="EMBL" id="BSOP01000018">
    <property type="protein sequence ID" value="GLR51556.1"/>
    <property type="molecule type" value="Genomic_DNA"/>
</dbReference>
<reference evidence="2" key="1">
    <citation type="journal article" date="2019" name="Int. J. Syst. Evol. Microbiol.">
        <title>The Global Catalogue of Microorganisms (GCM) 10K type strain sequencing project: providing services to taxonomists for standard genome sequencing and annotation.</title>
        <authorList>
            <consortium name="The Broad Institute Genomics Platform"/>
            <consortium name="The Broad Institute Genome Sequencing Center for Infectious Disease"/>
            <person name="Wu L."/>
            <person name="Ma J."/>
        </authorList>
    </citation>
    <scope>NUCLEOTIDE SEQUENCE [LARGE SCALE GENOMIC DNA]</scope>
    <source>
        <strain evidence="2">NBRC 102122</strain>
    </source>
</reference>
<keyword evidence="2" id="KW-1185">Reference proteome</keyword>
<accession>A0ABQ5ZIW0</accession>
<gene>
    <name evidence="1" type="ORF">GCM10007923_27640</name>
</gene>
<comment type="caution">
    <text evidence="1">The sequence shown here is derived from an EMBL/GenBank/DDBJ whole genome shotgun (WGS) entry which is preliminary data.</text>
</comment>
<sequence>MLRGAQDMKIESVETEDRGAELMALARLVAFALESAKSLDAEIAEFCLDKALRAVLEQIDEPSRMTLTSSDIMLMNRSALC</sequence>
<evidence type="ECO:0000313" key="1">
    <source>
        <dbReference type="EMBL" id="GLR51556.1"/>
    </source>
</evidence>